<evidence type="ECO:0000256" key="7">
    <source>
        <dbReference type="RuleBase" id="RU363059"/>
    </source>
</evidence>
<feature type="region of interest" description="Disordered" evidence="8">
    <location>
        <begin position="220"/>
        <end position="243"/>
    </location>
</feature>
<comment type="function">
    <text evidence="7">May be involved in the degradation of misfolded endoplasmic reticulum (ER) luminal proteins.</text>
</comment>
<evidence type="ECO:0000256" key="4">
    <source>
        <dbReference type="ARBA" id="ARBA00022824"/>
    </source>
</evidence>
<evidence type="ECO:0000256" key="2">
    <source>
        <dbReference type="ARBA" id="ARBA00008917"/>
    </source>
</evidence>
<keyword evidence="5 7" id="KW-1133">Transmembrane helix</keyword>
<dbReference type="Pfam" id="PF04511">
    <property type="entry name" value="DER1"/>
    <property type="match status" value="1"/>
</dbReference>
<sequence>MEAVPLQWLQTMPPVTKSYILLSSALSIAEYTGLFKSSDITIESDSLINTNIIWKIPLNLLYNGSISLDFFTKLYFFTRYSNWLETSFNSSYSYIWMTTILISLIYFYCLSIVNLFMWGPTLKTALLYIWTKRNPNVEVLLFVLIIKSVWVPWVSLLLDISLSRRNNNYKFWLINLSGILIGHLYWFINDQLPLLFKSKSIFRPYWEWRNEINEEIVNIDDNNNNNNDNDNEINNDNEIDTSNNIEIDNHTHNEQRDNENLIRNDNELEIIEDDNNSINGFQLANTNTLHQR</sequence>
<evidence type="ECO:0000256" key="8">
    <source>
        <dbReference type="SAM" id="MobiDB-lite"/>
    </source>
</evidence>
<dbReference type="GO" id="GO:0005789">
    <property type="term" value="C:endoplasmic reticulum membrane"/>
    <property type="evidence" value="ECO:0007669"/>
    <property type="project" value="UniProtKB-SubCell"/>
</dbReference>
<comment type="similarity">
    <text evidence="2 7">Belongs to the derlin family.</text>
</comment>
<protein>
    <recommendedName>
        <fullName evidence="7">Derlin</fullName>
    </recommendedName>
</protein>
<keyword evidence="6 7" id="KW-0472">Membrane</keyword>
<dbReference type="AlphaFoldDB" id="A0AAV5R8A4"/>
<comment type="subcellular location">
    <subcellularLocation>
        <location evidence="1 7">Endoplasmic reticulum membrane</location>
        <topology evidence="1 7">Multi-pass membrane protein</topology>
    </subcellularLocation>
</comment>
<evidence type="ECO:0000256" key="1">
    <source>
        <dbReference type="ARBA" id="ARBA00004477"/>
    </source>
</evidence>
<dbReference type="InterPro" id="IPR035952">
    <property type="entry name" value="Rhomboid-like_sf"/>
</dbReference>
<accession>A0AAV5R8A4</accession>
<organism evidence="9 10">
    <name type="scientific">Pichia kluyveri</name>
    <name type="common">Yeast</name>
    <dbReference type="NCBI Taxonomy" id="36015"/>
    <lineage>
        <taxon>Eukaryota</taxon>
        <taxon>Fungi</taxon>
        <taxon>Dikarya</taxon>
        <taxon>Ascomycota</taxon>
        <taxon>Saccharomycotina</taxon>
        <taxon>Pichiomycetes</taxon>
        <taxon>Pichiales</taxon>
        <taxon>Pichiaceae</taxon>
        <taxon>Pichia</taxon>
    </lineage>
</organism>
<reference evidence="9 10" key="1">
    <citation type="journal article" date="2023" name="Elife">
        <title>Identification of key yeast species and microbe-microbe interactions impacting larval growth of Drosophila in the wild.</title>
        <authorList>
            <person name="Mure A."/>
            <person name="Sugiura Y."/>
            <person name="Maeda R."/>
            <person name="Honda K."/>
            <person name="Sakurai N."/>
            <person name="Takahashi Y."/>
            <person name="Watada M."/>
            <person name="Katoh T."/>
            <person name="Gotoh A."/>
            <person name="Gotoh Y."/>
            <person name="Taniguchi I."/>
            <person name="Nakamura K."/>
            <person name="Hayashi T."/>
            <person name="Katayama T."/>
            <person name="Uemura T."/>
            <person name="Hattori Y."/>
        </authorList>
    </citation>
    <scope>NUCLEOTIDE SEQUENCE [LARGE SCALE GENOMIC DNA]</scope>
    <source>
        <strain evidence="9 10">PK-24</strain>
    </source>
</reference>
<evidence type="ECO:0000256" key="3">
    <source>
        <dbReference type="ARBA" id="ARBA00022692"/>
    </source>
</evidence>
<evidence type="ECO:0000313" key="9">
    <source>
        <dbReference type="EMBL" id="GMM47212.1"/>
    </source>
</evidence>
<comment type="caution">
    <text evidence="7">Lacks conserved residue(s) required for the propagation of feature annotation.</text>
</comment>
<feature type="transmembrane region" description="Helical" evidence="7">
    <location>
        <begin position="94"/>
        <end position="119"/>
    </location>
</feature>
<name>A0AAV5R8A4_PICKL</name>
<keyword evidence="3 7" id="KW-0812">Transmembrane</keyword>
<keyword evidence="4 7" id="KW-0256">Endoplasmic reticulum</keyword>
<dbReference type="PANTHER" id="PTHR11009">
    <property type="entry name" value="DER1-LIKE PROTEIN, DERLIN"/>
    <property type="match status" value="1"/>
</dbReference>
<dbReference type="SUPFAM" id="SSF144091">
    <property type="entry name" value="Rhomboid-like"/>
    <property type="match status" value="1"/>
</dbReference>
<dbReference type="Proteomes" id="UP001378960">
    <property type="component" value="Unassembled WGS sequence"/>
</dbReference>
<evidence type="ECO:0000256" key="5">
    <source>
        <dbReference type="ARBA" id="ARBA00022989"/>
    </source>
</evidence>
<gene>
    <name evidence="9" type="ORF">DAPK24_037870</name>
</gene>
<feature type="compositionally biased region" description="Acidic residues" evidence="8">
    <location>
        <begin position="229"/>
        <end position="239"/>
    </location>
</feature>
<evidence type="ECO:0000256" key="6">
    <source>
        <dbReference type="ARBA" id="ARBA00023136"/>
    </source>
</evidence>
<dbReference type="EMBL" id="BTGB01000005">
    <property type="protein sequence ID" value="GMM47212.1"/>
    <property type="molecule type" value="Genomic_DNA"/>
</dbReference>
<evidence type="ECO:0000313" key="10">
    <source>
        <dbReference type="Proteomes" id="UP001378960"/>
    </source>
</evidence>
<dbReference type="GO" id="GO:0006950">
    <property type="term" value="P:response to stress"/>
    <property type="evidence" value="ECO:0007669"/>
    <property type="project" value="UniProtKB-ARBA"/>
</dbReference>
<feature type="transmembrane region" description="Helical" evidence="7">
    <location>
        <begin position="139"/>
        <end position="158"/>
    </location>
</feature>
<feature type="transmembrane region" description="Helical" evidence="7">
    <location>
        <begin position="170"/>
        <end position="188"/>
    </location>
</feature>
<dbReference type="InterPro" id="IPR007599">
    <property type="entry name" value="DER1"/>
</dbReference>
<keyword evidence="10" id="KW-1185">Reference proteome</keyword>
<proteinExistence type="inferred from homology"/>
<comment type="caution">
    <text evidence="9">The sequence shown here is derived from an EMBL/GenBank/DDBJ whole genome shotgun (WGS) entry which is preliminary data.</text>
</comment>